<evidence type="ECO:0000313" key="2">
    <source>
        <dbReference type="Proteomes" id="UP000029492"/>
    </source>
</evidence>
<dbReference type="Proteomes" id="UP000029492">
    <property type="component" value="Chromosome"/>
</dbReference>
<proteinExistence type="predicted"/>
<sequence>MQRRSSWKYFVSKRAFQHQFKYNTSRLEGRIKSVVAIQA</sequence>
<protein>
    <submittedName>
        <fullName evidence="1">Protein of unassigned function</fullName>
    </submittedName>
</protein>
<dbReference type="EMBL" id="CP003811">
    <property type="protein sequence ID" value="AIQ91499.1"/>
    <property type="molecule type" value="Genomic_DNA"/>
</dbReference>
<evidence type="ECO:0000313" key="1">
    <source>
        <dbReference type="EMBL" id="AIQ91499.1"/>
    </source>
</evidence>
<organism evidence="1 2">
    <name type="scientific">Methylobacterium oryzae CBMB20</name>
    <dbReference type="NCBI Taxonomy" id="693986"/>
    <lineage>
        <taxon>Bacteria</taxon>
        <taxon>Pseudomonadati</taxon>
        <taxon>Pseudomonadota</taxon>
        <taxon>Alphaproteobacteria</taxon>
        <taxon>Hyphomicrobiales</taxon>
        <taxon>Methylobacteriaceae</taxon>
        <taxon>Methylobacterium</taxon>
    </lineage>
</organism>
<dbReference type="KEGG" id="mor:MOC_3744"/>
<reference evidence="1 2" key="1">
    <citation type="journal article" date="2014" name="PLoS ONE">
        <title>Genome Information of Methylobacterium oryzae, a Plant-Probiotic Methylotroph in the Phyllosphere.</title>
        <authorList>
            <person name="Kwak M.J."/>
            <person name="Jeong H."/>
            <person name="Madhaiyan M."/>
            <person name="Lee Y."/>
            <person name="Sa T.M."/>
            <person name="Oh T.K."/>
            <person name="Kim J.F."/>
        </authorList>
    </citation>
    <scope>NUCLEOTIDE SEQUENCE [LARGE SCALE GENOMIC DNA]</scope>
    <source>
        <strain evidence="1 2">CBMB20</strain>
    </source>
</reference>
<keyword evidence="2" id="KW-1185">Reference proteome</keyword>
<name>A0A089QA94_9HYPH</name>
<dbReference type="HOGENOM" id="CLU_3312627_0_0_5"/>
<gene>
    <name evidence="1" type="ORF">MOC_3744</name>
</gene>
<dbReference type="AlphaFoldDB" id="A0A089QA94"/>
<accession>A0A089QA94</accession>